<proteinExistence type="predicted"/>
<comment type="subcellular location">
    <subcellularLocation>
        <location evidence="1">Cell membrane</location>
        <topology evidence="1">Multi-pass membrane protein</topology>
    </subcellularLocation>
</comment>
<evidence type="ECO:0000256" key="5">
    <source>
        <dbReference type="ARBA" id="ARBA00022989"/>
    </source>
</evidence>
<dbReference type="PANTHER" id="PTHR43744">
    <property type="entry name" value="ABC TRANSPORTER PERMEASE PROTEIN MG189-RELATED-RELATED"/>
    <property type="match status" value="1"/>
</dbReference>
<evidence type="ECO:0000256" key="2">
    <source>
        <dbReference type="ARBA" id="ARBA00022448"/>
    </source>
</evidence>
<dbReference type="GO" id="GO:0005886">
    <property type="term" value="C:plasma membrane"/>
    <property type="evidence" value="ECO:0007669"/>
    <property type="project" value="UniProtKB-SubCell"/>
</dbReference>
<dbReference type="InterPro" id="IPR035906">
    <property type="entry name" value="MetI-like_sf"/>
</dbReference>
<evidence type="ECO:0000256" key="1">
    <source>
        <dbReference type="ARBA" id="ARBA00004651"/>
    </source>
</evidence>
<gene>
    <name evidence="8" type="ORF">IAA84_09390</name>
</gene>
<keyword evidence="4 7" id="KW-0812">Transmembrane</keyword>
<feature type="transmembrane region" description="Helical" evidence="7">
    <location>
        <begin position="121"/>
        <end position="142"/>
    </location>
</feature>
<dbReference type="AlphaFoldDB" id="A0A9D1G176"/>
<dbReference type="SUPFAM" id="SSF161098">
    <property type="entry name" value="MetI-like"/>
    <property type="match status" value="1"/>
</dbReference>
<accession>A0A9D1G176</accession>
<evidence type="ECO:0000256" key="3">
    <source>
        <dbReference type="ARBA" id="ARBA00022475"/>
    </source>
</evidence>
<keyword evidence="2" id="KW-0813">Transport</keyword>
<keyword evidence="6 7" id="KW-0472">Membrane</keyword>
<evidence type="ECO:0000256" key="6">
    <source>
        <dbReference type="ARBA" id="ARBA00023136"/>
    </source>
</evidence>
<comment type="caution">
    <text evidence="8">The sequence shown here is derived from an EMBL/GenBank/DDBJ whole genome shotgun (WGS) entry which is preliminary data.</text>
</comment>
<evidence type="ECO:0000313" key="9">
    <source>
        <dbReference type="Proteomes" id="UP000824140"/>
    </source>
</evidence>
<dbReference type="Gene3D" id="1.10.3720.10">
    <property type="entry name" value="MetI-like"/>
    <property type="match status" value="1"/>
</dbReference>
<evidence type="ECO:0000256" key="7">
    <source>
        <dbReference type="SAM" id="Phobius"/>
    </source>
</evidence>
<dbReference type="Proteomes" id="UP000824140">
    <property type="component" value="Unassembled WGS sequence"/>
</dbReference>
<sequence>MTETRAPRRRYRGPLAVGNMANAVIVIILGIFTLSCVLPILLIYISSFTAESAITRNGFSFFPEEWSLSAYEMLFGQSLRQITTSYANTIALTVLGTVLSLLIFTMYAFAISRKDFKLRQALTFFAYFTMLFNGGMVSSYIVKSNVFGLRNTFWVLLLPEPVRGL</sequence>
<feature type="transmembrane region" description="Helical" evidence="7">
    <location>
        <begin position="21"/>
        <end position="45"/>
    </location>
</feature>
<protein>
    <submittedName>
        <fullName evidence="8">Carbohydrate ABC transporter permease</fullName>
    </submittedName>
</protein>
<name>A0A9D1G176_9FIRM</name>
<evidence type="ECO:0000256" key="4">
    <source>
        <dbReference type="ARBA" id="ARBA00022692"/>
    </source>
</evidence>
<reference evidence="8" key="1">
    <citation type="submission" date="2020-10" db="EMBL/GenBank/DDBJ databases">
        <authorList>
            <person name="Gilroy R."/>
        </authorList>
    </citation>
    <scope>NUCLEOTIDE SEQUENCE</scope>
    <source>
        <strain evidence="8">13766</strain>
    </source>
</reference>
<feature type="transmembrane region" description="Helical" evidence="7">
    <location>
        <begin position="86"/>
        <end position="109"/>
    </location>
</feature>
<reference evidence="8" key="2">
    <citation type="journal article" date="2021" name="PeerJ">
        <title>Extensive microbial diversity within the chicken gut microbiome revealed by metagenomics and culture.</title>
        <authorList>
            <person name="Gilroy R."/>
            <person name="Ravi A."/>
            <person name="Getino M."/>
            <person name="Pursley I."/>
            <person name="Horton D.L."/>
            <person name="Alikhan N.F."/>
            <person name="Baker D."/>
            <person name="Gharbi K."/>
            <person name="Hall N."/>
            <person name="Watson M."/>
            <person name="Adriaenssens E.M."/>
            <person name="Foster-Nyarko E."/>
            <person name="Jarju S."/>
            <person name="Secka A."/>
            <person name="Antonio M."/>
            <person name="Oren A."/>
            <person name="Chaudhuri R.R."/>
            <person name="La Ragione R."/>
            <person name="Hildebrand F."/>
            <person name="Pallen M.J."/>
        </authorList>
    </citation>
    <scope>NUCLEOTIDE SEQUENCE</scope>
    <source>
        <strain evidence="8">13766</strain>
    </source>
</reference>
<keyword evidence="3" id="KW-1003">Cell membrane</keyword>
<dbReference type="EMBL" id="DVJN01000187">
    <property type="protein sequence ID" value="HIS93214.1"/>
    <property type="molecule type" value="Genomic_DNA"/>
</dbReference>
<evidence type="ECO:0000313" key="8">
    <source>
        <dbReference type="EMBL" id="HIS93214.1"/>
    </source>
</evidence>
<organism evidence="8 9">
    <name type="scientific">Candidatus Alectryocaccomicrobium excrementavium</name>
    <dbReference type="NCBI Taxonomy" id="2840668"/>
    <lineage>
        <taxon>Bacteria</taxon>
        <taxon>Bacillati</taxon>
        <taxon>Bacillota</taxon>
        <taxon>Clostridia</taxon>
        <taxon>Candidatus Alectryocaccomicrobium</taxon>
    </lineage>
</organism>
<dbReference type="PANTHER" id="PTHR43744:SF9">
    <property type="entry name" value="POLYGALACTURONAN_RHAMNOGALACTURONAN TRANSPORT SYSTEM PERMEASE PROTEIN YTCP"/>
    <property type="match status" value="1"/>
</dbReference>
<keyword evidence="5 7" id="KW-1133">Transmembrane helix</keyword>